<keyword evidence="1" id="KW-0472">Membrane</keyword>
<protein>
    <submittedName>
        <fullName evidence="2">Uncharacterized protein</fullName>
    </submittedName>
</protein>
<dbReference type="Proteomes" id="UP000051236">
    <property type="component" value="Unassembled WGS sequence"/>
</dbReference>
<name>X0PQ13_9LACO</name>
<evidence type="ECO:0000313" key="2">
    <source>
        <dbReference type="EMBL" id="KRM30798.1"/>
    </source>
</evidence>
<keyword evidence="1" id="KW-0812">Transmembrane</keyword>
<feature type="transmembrane region" description="Helical" evidence="1">
    <location>
        <begin position="20"/>
        <end position="43"/>
    </location>
</feature>
<comment type="caution">
    <text evidence="2">The sequence shown here is derived from an EMBL/GenBank/DDBJ whole genome shotgun (WGS) entry which is preliminary data.</text>
</comment>
<dbReference type="EMBL" id="AZGA01000087">
    <property type="protein sequence ID" value="KRM30798.1"/>
    <property type="molecule type" value="Genomic_DNA"/>
</dbReference>
<sequence>MFFQPALATAATNGNGHSLGGAVMIGAIVALVLILFLIVKLFGLILRHPFISIGLFALGGFTVFKFALSGILILGVIAAVGVASLWFNWGNN</sequence>
<keyword evidence="3" id="KW-1185">Reference proteome</keyword>
<evidence type="ECO:0000256" key="1">
    <source>
        <dbReference type="SAM" id="Phobius"/>
    </source>
</evidence>
<dbReference type="PATRIC" id="fig|1423734.3.peg.1371"/>
<dbReference type="eggNOG" id="ENOG502ZYSU">
    <property type="taxonomic scope" value="Bacteria"/>
</dbReference>
<keyword evidence="1" id="KW-1133">Transmembrane helix</keyword>
<evidence type="ECO:0000313" key="3">
    <source>
        <dbReference type="Proteomes" id="UP000051236"/>
    </source>
</evidence>
<proteinExistence type="predicted"/>
<accession>X0PQ13</accession>
<reference evidence="2 3" key="1">
    <citation type="journal article" date="2015" name="Genome Announc.">
        <title>Expanding the biotechnology potential of lactobacilli through comparative genomics of 213 strains and associated genera.</title>
        <authorList>
            <person name="Sun Z."/>
            <person name="Harris H.M."/>
            <person name="McCann A."/>
            <person name="Guo C."/>
            <person name="Argimon S."/>
            <person name="Zhang W."/>
            <person name="Yang X."/>
            <person name="Jeffery I.B."/>
            <person name="Cooney J.C."/>
            <person name="Kagawa T.F."/>
            <person name="Liu W."/>
            <person name="Song Y."/>
            <person name="Salvetti E."/>
            <person name="Wrobel A."/>
            <person name="Rasinkangas P."/>
            <person name="Parkhill J."/>
            <person name="Rea M.C."/>
            <person name="O'Sullivan O."/>
            <person name="Ritari J."/>
            <person name="Douillard F.P."/>
            <person name="Paul Ross R."/>
            <person name="Yang R."/>
            <person name="Briner A.E."/>
            <person name="Felis G.E."/>
            <person name="de Vos W.M."/>
            <person name="Barrangou R."/>
            <person name="Klaenhammer T.R."/>
            <person name="Caufield P.W."/>
            <person name="Cui Y."/>
            <person name="Zhang H."/>
            <person name="O'Toole P.W."/>
        </authorList>
    </citation>
    <scope>NUCLEOTIDE SEQUENCE [LARGE SCALE GENOMIC DNA]</scope>
    <source>
        <strain evidence="2 3">DSM 18527</strain>
    </source>
</reference>
<organism evidence="2 3">
    <name type="scientific">Agrilactobacillus composti DSM 18527 = JCM 14202</name>
    <dbReference type="NCBI Taxonomy" id="1423734"/>
    <lineage>
        <taxon>Bacteria</taxon>
        <taxon>Bacillati</taxon>
        <taxon>Bacillota</taxon>
        <taxon>Bacilli</taxon>
        <taxon>Lactobacillales</taxon>
        <taxon>Lactobacillaceae</taxon>
        <taxon>Agrilactobacillus</taxon>
    </lineage>
</organism>
<dbReference type="RefSeq" id="WP_035452533.1">
    <property type="nucleotide sequence ID" value="NZ_AZGA01000087.1"/>
</dbReference>
<gene>
    <name evidence="2" type="ORF">FC83_GL001356</name>
</gene>
<dbReference type="AlphaFoldDB" id="X0PQ13"/>
<feature type="transmembrane region" description="Helical" evidence="1">
    <location>
        <begin position="55"/>
        <end position="87"/>
    </location>
</feature>